<dbReference type="GO" id="GO:0016020">
    <property type="term" value="C:membrane"/>
    <property type="evidence" value="ECO:0007669"/>
    <property type="project" value="UniProtKB-SubCell"/>
</dbReference>
<evidence type="ECO:0000256" key="3">
    <source>
        <dbReference type="ARBA" id="ARBA00022692"/>
    </source>
</evidence>
<gene>
    <name evidence="10" type="primary">LOC105269860</name>
</gene>
<evidence type="ECO:0000256" key="5">
    <source>
        <dbReference type="ARBA" id="ARBA00022989"/>
    </source>
</evidence>
<sequence length="489" mass="52849">MRGSEVKCNIGTADVVSPGWWCARHWQCLVLFLGYTIAYTNRSCISIVIIAIQNEKNDEDELTSGNVGIILSSFICGYAVMQIPSGYLARIWSAKMVLGIGILINGLGGLLCPIVFDEGGWIYLCGCRVIMGLCQACCLPCIHTLLSKWVPPNERGRLGTMTYAGGHFGTVISYPISGALIDAAGWRSVFYLFGAAAIIWSLIFLFIGSDSPAASAEKAFCGISDHERQYIETSLGVFEDGVTTATDKNIKTPWKAILTSLPFWSLLIAHCGNNWASLILHSEIPQYMNGVLGFGIKENGLKSALPFVAVLLLTVPVSWLSDWSQERGVSRGLIRKLCNTIGQWGKGLVFIGICFVPPSEATLSVILFVLAGALGVGAMCGFQINHMDLSPRWAGLLVSITNCAAAVVALVAPLVVGQIVTDSRHVDQWRIVFLISGGICFLGNLVFVLFGSGETQWWDEIESSGKISSQNNQRSPRASSIIPDDALIL</sequence>
<dbReference type="PANTHER" id="PTHR11662:SF280">
    <property type="entry name" value="FI21844P1-RELATED"/>
    <property type="match status" value="1"/>
</dbReference>
<organism evidence="9 10">
    <name type="scientific">Fopius arisanus</name>
    <dbReference type="NCBI Taxonomy" id="64838"/>
    <lineage>
        <taxon>Eukaryota</taxon>
        <taxon>Metazoa</taxon>
        <taxon>Ecdysozoa</taxon>
        <taxon>Arthropoda</taxon>
        <taxon>Hexapoda</taxon>
        <taxon>Insecta</taxon>
        <taxon>Pterygota</taxon>
        <taxon>Neoptera</taxon>
        <taxon>Endopterygota</taxon>
        <taxon>Hymenoptera</taxon>
        <taxon>Apocrita</taxon>
        <taxon>Ichneumonoidea</taxon>
        <taxon>Braconidae</taxon>
        <taxon>Opiinae</taxon>
        <taxon>Fopius</taxon>
    </lineage>
</organism>
<feature type="transmembrane region" description="Helical" evidence="7">
    <location>
        <begin position="396"/>
        <end position="419"/>
    </location>
</feature>
<comment type="subcellular location">
    <subcellularLocation>
        <location evidence="1">Membrane</location>
        <topology evidence="1">Multi-pass membrane protein</topology>
    </subcellularLocation>
</comment>
<dbReference type="FunFam" id="1.20.1250.20:FF:000003">
    <property type="entry name" value="Solute carrier family 17 member 3"/>
    <property type="match status" value="1"/>
</dbReference>
<reference evidence="10" key="1">
    <citation type="submission" date="2025-08" db="UniProtKB">
        <authorList>
            <consortium name="RefSeq"/>
        </authorList>
    </citation>
    <scope>IDENTIFICATION</scope>
    <source>
        <strain evidence="10">USDA-PBARC FA_bdor</strain>
        <tissue evidence="10">Whole organism</tissue>
    </source>
</reference>
<dbReference type="InterPro" id="IPR036259">
    <property type="entry name" value="MFS_trans_sf"/>
</dbReference>
<feature type="transmembrane region" description="Helical" evidence="7">
    <location>
        <begin position="158"/>
        <end position="177"/>
    </location>
</feature>
<dbReference type="InterPro" id="IPR011701">
    <property type="entry name" value="MFS"/>
</dbReference>
<keyword evidence="9" id="KW-1185">Reference proteome</keyword>
<evidence type="ECO:0000256" key="2">
    <source>
        <dbReference type="ARBA" id="ARBA00022448"/>
    </source>
</evidence>
<proteinExistence type="predicted"/>
<feature type="transmembrane region" description="Helical" evidence="7">
    <location>
        <begin position="189"/>
        <end position="208"/>
    </location>
</feature>
<evidence type="ECO:0000256" key="1">
    <source>
        <dbReference type="ARBA" id="ARBA00004141"/>
    </source>
</evidence>
<feature type="transmembrane region" description="Helical" evidence="7">
    <location>
        <begin position="29"/>
        <end position="52"/>
    </location>
</feature>
<dbReference type="InterPro" id="IPR050382">
    <property type="entry name" value="MFS_Na/Anion_cotransporter"/>
</dbReference>
<dbReference type="InterPro" id="IPR020846">
    <property type="entry name" value="MFS_dom"/>
</dbReference>
<dbReference type="Pfam" id="PF07690">
    <property type="entry name" value="MFS_1"/>
    <property type="match status" value="1"/>
</dbReference>
<keyword evidence="3 7" id="KW-0812">Transmembrane</keyword>
<evidence type="ECO:0000256" key="4">
    <source>
        <dbReference type="ARBA" id="ARBA00022847"/>
    </source>
</evidence>
<feature type="transmembrane region" description="Helical" evidence="7">
    <location>
        <begin position="64"/>
        <end position="84"/>
    </location>
</feature>
<evidence type="ECO:0000259" key="8">
    <source>
        <dbReference type="PROSITE" id="PS50850"/>
    </source>
</evidence>
<dbReference type="GeneID" id="105269860"/>
<keyword evidence="2" id="KW-0813">Transport</keyword>
<dbReference type="PROSITE" id="PS50850">
    <property type="entry name" value="MFS"/>
    <property type="match status" value="1"/>
</dbReference>
<dbReference type="GO" id="GO:0015293">
    <property type="term" value="F:symporter activity"/>
    <property type="evidence" value="ECO:0007669"/>
    <property type="project" value="UniProtKB-KW"/>
</dbReference>
<dbReference type="AlphaFoldDB" id="A0A9R1TFK2"/>
<keyword evidence="6 7" id="KW-0472">Membrane</keyword>
<accession>A0A9R1TFK2</accession>
<dbReference type="PANTHER" id="PTHR11662">
    <property type="entry name" value="SOLUTE CARRIER FAMILY 17"/>
    <property type="match status" value="1"/>
</dbReference>
<dbReference type="Gene3D" id="1.20.1250.20">
    <property type="entry name" value="MFS general substrate transporter like domains"/>
    <property type="match status" value="2"/>
</dbReference>
<evidence type="ECO:0000256" key="7">
    <source>
        <dbReference type="SAM" id="Phobius"/>
    </source>
</evidence>
<dbReference type="SUPFAM" id="SSF103473">
    <property type="entry name" value="MFS general substrate transporter"/>
    <property type="match status" value="1"/>
</dbReference>
<dbReference type="RefSeq" id="XP_011308732.1">
    <property type="nucleotide sequence ID" value="XM_011310430.1"/>
</dbReference>
<dbReference type="FunFam" id="1.20.1250.20:FF:000423">
    <property type="entry name" value="Putative inorganic phosphate cotransporter-like Protein"/>
    <property type="match status" value="1"/>
</dbReference>
<dbReference type="OrthoDB" id="2250022at2759"/>
<feature type="transmembrane region" description="Helical" evidence="7">
    <location>
        <begin position="365"/>
        <end position="384"/>
    </location>
</feature>
<evidence type="ECO:0000256" key="6">
    <source>
        <dbReference type="ARBA" id="ARBA00023136"/>
    </source>
</evidence>
<feature type="transmembrane region" description="Helical" evidence="7">
    <location>
        <begin position="96"/>
        <end position="116"/>
    </location>
</feature>
<protein>
    <submittedName>
        <fullName evidence="10">Inorganic phosphate cotransporter</fullName>
    </submittedName>
</protein>
<name>A0A9R1TFK2_9HYME</name>
<feature type="transmembrane region" description="Helical" evidence="7">
    <location>
        <begin position="431"/>
        <end position="450"/>
    </location>
</feature>
<keyword evidence="5 7" id="KW-1133">Transmembrane helix</keyword>
<keyword evidence="4" id="KW-0769">Symport</keyword>
<feature type="domain" description="Major facilitator superfamily (MFS) profile" evidence="8">
    <location>
        <begin position="27"/>
        <end position="455"/>
    </location>
</feature>
<feature type="transmembrane region" description="Helical" evidence="7">
    <location>
        <begin position="122"/>
        <end position="146"/>
    </location>
</feature>
<evidence type="ECO:0000313" key="10">
    <source>
        <dbReference type="RefSeq" id="XP_011308732.1"/>
    </source>
</evidence>
<dbReference type="GO" id="GO:0006820">
    <property type="term" value="P:monoatomic anion transport"/>
    <property type="evidence" value="ECO:0007669"/>
    <property type="project" value="TreeGrafter"/>
</dbReference>
<dbReference type="KEGG" id="fas:105269860"/>
<dbReference type="Proteomes" id="UP000694866">
    <property type="component" value="Unplaced"/>
</dbReference>
<evidence type="ECO:0000313" key="9">
    <source>
        <dbReference type="Proteomes" id="UP000694866"/>
    </source>
</evidence>